<organism evidence="2">
    <name type="scientific">Noccaea caerulescens</name>
    <name type="common">Alpine penny-cress</name>
    <name type="synonym">Thlaspi caerulescens</name>
    <dbReference type="NCBI Taxonomy" id="107243"/>
    <lineage>
        <taxon>Eukaryota</taxon>
        <taxon>Viridiplantae</taxon>
        <taxon>Streptophyta</taxon>
        <taxon>Embryophyta</taxon>
        <taxon>Tracheophyta</taxon>
        <taxon>Spermatophyta</taxon>
        <taxon>Magnoliopsida</taxon>
        <taxon>eudicotyledons</taxon>
        <taxon>Gunneridae</taxon>
        <taxon>Pentapetalae</taxon>
        <taxon>rosids</taxon>
        <taxon>malvids</taxon>
        <taxon>Brassicales</taxon>
        <taxon>Brassicaceae</taxon>
        <taxon>Coluteocarpeae</taxon>
        <taxon>Noccaea</taxon>
    </lineage>
</organism>
<name>A0A1J3IVP5_NOCCA</name>
<dbReference type="EMBL" id="GEVM01021511">
    <property type="protein sequence ID" value="JAU84427.1"/>
    <property type="molecule type" value="Transcribed_RNA"/>
</dbReference>
<dbReference type="AlphaFoldDB" id="A0A1J3IVP5"/>
<reference evidence="2" key="1">
    <citation type="submission" date="2016-07" db="EMBL/GenBank/DDBJ databases">
        <title>De novo transcriptome assembly of four accessions of the metal hyperaccumulator plant Noccaea caerulescens.</title>
        <authorList>
            <person name="Blande D."/>
            <person name="Halimaa P."/>
            <person name="Tervahauta A.I."/>
            <person name="Aarts M.G."/>
            <person name="Karenlampi S.O."/>
        </authorList>
    </citation>
    <scope>NUCLEOTIDE SEQUENCE</scope>
</reference>
<evidence type="ECO:0000256" key="1">
    <source>
        <dbReference type="SAM" id="MobiDB-lite"/>
    </source>
</evidence>
<feature type="compositionally biased region" description="Acidic residues" evidence="1">
    <location>
        <begin position="61"/>
        <end position="74"/>
    </location>
</feature>
<feature type="region of interest" description="Disordered" evidence="1">
    <location>
        <begin position="55"/>
        <end position="84"/>
    </location>
</feature>
<protein>
    <submittedName>
        <fullName evidence="2">Uncharacterized protein</fullName>
    </submittedName>
</protein>
<accession>A0A1J3IVP5</accession>
<proteinExistence type="predicted"/>
<evidence type="ECO:0000313" key="2">
    <source>
        <dbReference type="EMBL" id="JAU84427.1"/>
    </source>
</evidence>
<sequence length="84" mass="9567">MVPLCIAESWLDERIQSGDGALEKLEFEIEAFLKSKEKKNRRNSLESVPFNILSAPIQEVDSGEEEEEEEDDFDENKTSLNCSS</sequence>
<gene>
    <name evidence="2" type="ORF">MP_TR6202_c2_g1_i1_g.17809</name>
</gene>